<dbReference type="EMBL" id="JADKMA010000190">
    <property type="protein sequence ID" value="MBO8195436.1"/>
    <property type="molecule type" value="Genomic_DNA"/>
</dbReference>
<reference evidence="3 4" key="1">
    <citation type="submission" date="2020-11" db="EMBL/GenBank/DDBJ databases">
        <title>Streptomyces spirodelae sp. nov., isolated from duckweed.</title>
        <authorList>
            <person name="Saimee Y."/>
            <person name="Duangmal K."/>
        </authorList>
    </citation>
    <scope>NUCLEOTIDE SEQUENCE [LARGE SCALE GENOMIC DNA]</scope>
    <source>
        <strain evidence="3 4">S16-07</strain>
    </source>
</reference>
<feature type="compositionally biased region" description="Polar residues" evidence="1">
    <location>
        <begin position="237"/>
        <end position="256"/>
    </location>
</feature>
<keyword evidence="2" id="KW-0812">Transmembrane</keyword>
<name>A0ABS3XJF5_9ACTN</name>
<gene>
    <name evidence="3" type="ORF">ITI46_27865</name>
</gene>
<evidence type="ECO:0000313" key="3">
    <source>
        <dbReference type="EMBL" id="MBO8195436.1"/>
    </source>
</evidence>
<evidence type="ECO:0000256" key="1">
    <source>
        <dbReference type="SAM" id="MobiDB-lite"/>
    </source>
</evidence>
<dbReference type="Proteomes" id="UP001519064">
    <property type="component" value="Unassembled WGS sequence"/>
</dbReference>
<feature type="region of interest" description="Disordered" evidence="1">
    <location>
        <begin position="88"/>
        <end position="137"/>
    </location>
</feature>
<feature type="compositionally biased region" description="Polar residues" evidence="1">
    <location>
        <begin position="169"/>
        <end position="181"/>
    </location>
</feature>
<feature type="region of interest" description="Disordered" evidence="1">
    <location>
        <begin position="167"/>
        <end position="276"/>
    </location>
</feature>
<accession>A0ABS3XJF5</accession>
<sequence length="341" mass="35206">MTATPVPNGEHPEVTEISALSEGILAAERQESLRAHLTECALCADVHASLEEIRETLGALPGPARMPEDVASRIDAALAAEAILSATPLGENESASPDNAVSRETARNPAEPSEEPARATTPAPVSRETATATIPVNPRRRKRTIVLVVAASMAALTLGGITVRALSNPAPTETASGTAKSETGKKQVPDAPPNSTAPTDTDAGGSSDDQRLRKRVQHLLSGQQSSSPSRKAPGGSAQPSDSPSIDTKQSPSSDGNTLRDDGMGAGEGVPSCVRDGIHRSETPLAVDADATFENRSGYLVVLPHQGGNPRLVDAYLVDPSCVSADPSGPGKVLFKGTYPRG</sequence>
<organism evidence="3 4">
    <name type="scientific">Streptomyces oryzae</name>
    <dbReference type="NCBI Taxonomy" id="1434886"/>
    <lineage>
        <taxon>Bacteria</taxon>
        <taxon>Bacillati</taxon>
        <taxon>Actinomycetota</taxon>
        <taxon>Actinomycetes</taxon>
        <taxon>Kitasatosporales</taxon>
        <taxon>Streptomycetaceae</taxon>
        <taxon>Streptomyces</taxon>
    </lineage>
</organism>
<proteinExistence type="predicted"/>
<keyword evidence="2" id="KW-1133">Transmembrane helix</keyword>
<evidence type="ECO:0000256" key="2">
    <source>
        <dbReference type="SAM" id="Phobius"/>
    </source>
</evidence>
<feature type="transmembrane region" description="Helical" evidence="2">
    <location>
        <begin position="145"/>
        <end position="166"/>
    </location>
</feature>
<evidence type="ECO:0000313" key="4">
    <source>
        <dbReference type="Proteomes" id="UP001519064"/>
    </source>
</evidence>
<evidence type="ECO:0008006" key="5">
    <source>
        <dbReference type="Google" id="ProtNLM"/>
    </source>
</evidence>
<keyword evidence="4" id="KW-1185">Reference proteome</keyword>
<protein>
    <recommendedName>
        <fullName evidence="5">Zinc-finger domain-containing protein</fullName>
    </recommendedName>
</protein>
<dbReference type="RefSeq" id="WP_209242672.1">
    <property type="nucleotide sequence ID" value="NZ_JADKMA010000190.1"/>
</dbReference>
<feature type="compositionally biased region" description="Polar residues" evidence="1">
    <location>
        <begin position="220"/>
        <end position="229"/>
    </location>
</feature>
<comment type="caution">
    <text evidence="3">The sequence shown here is derived from an EMBL/GenBank/DDBJ whole genome shotgun (WGS) entry which is preliminary data.</text>
</comment>
<keyword evidence="2" id="KW-0472">Membrane</keyword>